<keyword evidence="1" id="KW-1133">Transmembrane helix</keyword>
<reference evidence="2 3" key="1">
    <citation type="submission" date="2022-02" db="EMBL/GenBank/DDBJ databases">
        <title>Comparative genomics of the first Antarctic Pseudomonas spp. capable of biotransforming 2,4,6-Trinitrotoluene.</title>
        <authorList>
            <person name="Cabrera M.A."/>
            <person name="Marquez S.L."/>
            <person name="Perez-Donoso J.M."/>
        </authorList>
    </citation>
    <scope>NUCLEOTIDE SEQUENCE [LARGE SCALE GENOMIC DNA]</scope>
    <source>
        <strain evidence="2 3">TNT11</strain>
    </source>
</reference>
<evidence type="ECO:0000313" key="3">
    <source>
        <dbReference type="Proteomes" id="UP001317085"/>
    </source>
</evidence>
<accession>A0ABT0EBD5</accession>
<feature type="non-terminal residue" evidence="2">
    <location>
        <position position="41"/>
    </location>
</feature>
<gene>
    <name evidence="2" type="ORF">L9Z73_01205</name>
</gene>
<keyword evidence="1" id="KW-0812">Transmembrane</keyword>
<proteinExistence type="predicted"/>
<keyword evidence="3" id="KW-1185">Reference proteome</keyword>
<name>A0ABT0EBD5_9PSED</name>
<sequence length="41" mass="4389">MRLFGRSGIDIIEVLGRSTIFLFHALLGRGGIGGSFGLLIK</sequence>
<feature type="transmembrane region" description="Helical" evidence="1">
    <location>
        <begin position="20"/>
        <end position="40"/>
    </location>
</feature>
<evidence type="ECO:0000256" key="1">
    <source>
        <dbReference type="SAM" id="Phobius"/>
    </source>
</evidence>
<evidence type="ECO:0000313" key="2">
    <source>
        <dbReference type="EMBL" id="MCK1783028.1"/>
    </source>
</evidence>
<dbReference type="Proteomes" id="UP001317085">
    <property type="component" value="Unassembled WGS sequence"/>
</dbReference>
<dbReference type="EMBL" id="JAKNRV010000005">
    <property type="protein sequence ID" value="MCK1783028.1"/>
    <property type="molecule type" value="Genomic_DNA"/>
</dbReference>
<protein>
    <submittedName>
        <fullName evidence="2">ABC transporter permease</fullName>
    </submittedName>
</protein>
<keyword evidence="1" id="KW-0472">Membrane</keyword>
<comment type="caution">
    <text evidence="2">The sequence shown here is derived from an EMBL/GenBank/DDBJ whole genome shotgun (WGS) entry which is preliminary data.</text>
</comment>
<organism evidence="2 3">
    <name type="scientific">Pseudomonas emilianonis</name>
    <dbReference type="NCBI Taxonomy" id="2915812"/>
    <lineage>
        <taxon>Bacteria</taxon>
        <taxon>Pseudomonadati</taxon>
        <taxon>Pseudomonadota</taxon>
        <taxon>Gammaproteobacteria</taxon>
        <taxon>Pseudomonadales</taxon>
        <taxon>Pseudomonadaceae</taxon>
        <taxon>Pseudomonas</taxon>
    </lineage>
</organism>